<feature type="signal peptide" evidence="2">
    <location>
        <begin position="1"/>
        <end position="25"/>
    </location>
</feature>
<evidence type="ECO:0000313" key="3">
    <source>
        <dbReference type="EMBL" id="ORW88035.1"/>
    </source>
</evidence>
<feature type="transmembrane region" description="Helical" evidence="1">
    <location>
        <begin position="49"/>
        <end position="70"/>
    </location>
</feature>
<dbReference type="EMBL" id="LQPW01000176">
    <property type="protein sequence ID" value="ORW88035.1"/>
    <property type="molecule type" value="Genomic_DNA"/>
</dbReference>
<dbReference type="OrthoDB" id="5242236at2"/>
<organism evidence="3 4">
    <name type="scientific">Mycobacterium szulgai</name>
    <dbReference type="NCBI Taxonomy" id="1787"/>
    <lineage>
        <taxon>Bacteria</taxon>
        <taxon>Bacillati</taxon>
        <taxon>Actinomycetota</taxon>
        <taxon>Actinomycetes</taxon>
        <taxon>Mycobacteriales</taxon>
        <taxon>Mycobacteriaceae</taxon>
        <taxon>Mycobacterium</taxon>
    </lineage>
</organism>
<keyword evidence="1" id="KW-0472">Membrane</keyword>
<name>A0A1X2DIK2_MYCSZ</name>
<feature type="chain" id="PRO_5039164647" evidence="2">
    <location>
        <begin position="26"/>
        <end position="74"/>
    </location>
</feature>
<keyword evidence="2" id="KW-0732">Signal</keyword>
<reference evidence="3 4" key="1">
    <citation type="submission" date="2016-01" db="EMBL/GenBank/DDBJ databases">
        <title>The new phylogeny of the genus Mycobacterium.</title>
        <authorList>
            <person name="Tarcisio F."/>
            <person name="Conor M."/>
            <person name="Antonella G."/>
            <person name="Elisabetta G."/>
            <person name="Giulia F.S."/>
            <person name="Sara T."/>
            <person name="Anna F."/>
            <person name="Clotilde B."/>
            <person name="Roberto B."/>
            <person name="Veronica D.S."/>
            <person name="Fabio R."/>
            <person name="Monica P."/>
            <person name="Olivier J."/>
            <person name="Enrico T."/>
            <person name="Nicola S."/>
        </authorList>
    </citation>
    <scope>NUCLEOTIDE SEQUENCE [LARGE SCALE GENOMIC DNA]</scope>
    <source>
        <strain evidence="3 4">DSM 44166</strain>
    </source>
</reference>
<gene>
    <name evidence="3" type="ORF">AWC27_14290</name>
</gene>
<evidence type="ECO:0000256" key="1">
    <source>
        <dbReference type="SAM" id="Phobius"/>
    </source>
</evidence>
<accession>A0A1X2DIK2</accession>
<protein>
    <submittedName>
        <fullName evidence="3">Uncharacterized protein</fullName>
    </submittedName>
</protein>
<dbReference type="Proteomes" id="UP000193317">
    <property type="component" value="Unassembled WGS sequence"/>
</dbReference>
<dbReference type="RefSeq" id="WP_085674040.1">
    <property type="nucleotide sequence ID" value="NZ_JACKRU010000301.1"/>
</dbReference>
<sequence>MRRSLPIVWLAVVLTALTMTATVTAQPVWARGATTPGVVAAPPNEGDDVPVWPFALGTIIAVGAGALWAMRRKP</sequence>
<dbReference type="AlphaFoldDB" id="A0A1X2DIK2"/>
<comment type="caution">
    <text evidence="3">The sequence shown here is derived from an EMBL/GenBank/DDBJ whole genome shotgun (WGS) entry which is preliminary data.</text>
</comment>
<keyword evidence="1" id="KW-0812">Transmembrane</keyword>
<keyword evidence="1" id="KW-1133">Transmembrane helix</keyword>
<evidence type="ECO:0000256" key="2">
    <source>
        <dbReference type="SAM" id="SignalP"/>
    </source>
</evidence>
<keyword evidence="4" id="KW-1185">Reference proteome</keyword>
<evidence type="ECO:0000313" key="4">
    <source>
        <dbReference type="Proteomes" id="UP000193317"/>
    </source>
</evidence>
<proteinExistence type="predicted"/>